<dbReference type="SUPFAM" id="SSF74863">
    <property type="entry name" value="Thiol:disulfide interchange protein DsbD, N-terminal domain (DsbD-alpha)"/>
    <property type="match status" value="1"/>
</dbReference>
<feature type="domain" description="Thiol:disulfide interchange protein DsbD N-terminal" evidence="2">
    <location>
        <begin position="28"/>
        <end position="135"/>
    </location>
</feature>
<keyword evidence="1" id="KW-0732">Signal</keyword>
<protein>
    <submittedName>
        <fullName evidence="3">Thiol:disulfide interchange protein</fullName>
    </submittedName>
</protein>
<dbReference type="InterPro" id="IPR036929">
    <property type="entry name" value="DsbDN_sf"/>
</dbReference>
<reference evidence="3 4" key="1">
    <citation type="submission" date="2020-06" db="EMBL/GenBank/DDBJ databases">
        <title>Dysbiosis in marine aquaculture revealed through microbiome analysis: reverse ecology for environmental sustainability.</title>
        <authorList>
            <person name="Haro-Moreno J.M."/>
            <person name="Coutinho F.H."/>
            <person name="Zaragoza-Solas A."/>
            <person name="Picazo A."/>
            <person name="Almagro-Moreno S."/>
            <person name="Lopez-Perez M."/>
        </authorList>
    </citation>
    <scope>NUCLEOTIDE SEQUENCE [LARGE SCALE GENOMIC DNA]</scope>
    <source>
        <strain evidence="3">MCMED-G42</strain>
    </source>
</reference>
<dbReference type="Proteomes" id="UP000585327">
    <property type="component" value="Unassembled WGS sequence"/>
</dbReference>
<dbReference type="EMBL" id="JACETM010000011">
    <property type="protein sequence ID" value="MBA4723942.1"/>
    <property type="molecule type" value="Genomic_DNA"/>
</dbReference>
<organism evidence="3 4">
    <name type="scientific">SAR86 cluster bacterium</name>
    <dbReference type="NCBI Taxonomy" id="2030880"/>
    <lineage>
        <taxon>Bacteria</taxon>
        <taxon>Pseudomonadati</taxon>
        <taxon>Pseudomonadota</taxon>
        <taxon>Gammaproteobacteria</taxon>
        <taxon>SAR86 cluster</taxon>
    </lineage>
</organism>
<evidence type="ECO:0000259" key="2">
    <source>
        <dbReference type="Pfam" id="PF11412"/>
    </source>
</evidence>
<proteinExistence type="predicted"/>
<name>A0A838YN08_9GAMM</name>
<comment type="caution">
    <text evidence="3">The sequence shown here is derived from an EMBL/GenBank/DDBJ whole genome shotgun (WGS) entry which is preliminary data.</text>
</comment>
<dbReference type="Pfam" id="PF11412">
    <property type="entry name" value="DsbD_N"/>
    <property type="match status" value="1"/>
</dbReference>
<dbReference type="Gene3D" id="2.60.40.1250">
    <property type="entry name" value="Thiol:disulfide interchange protein DsbD, N-terminal domain"/>
    <property type="match status" value="1"/>
</dbReference>
<accession>A0A838YN08</accession>
<feature type="signal peptide" evidence="1">
    <location>
        <begin position="1"/>
        <end position="20"/>
    </location>
</feature>
<gene>
    <name evidence="3" type="ORF">H2021_01875</name>
</gene>
<feature type="chain" id="PRO_5032394985" evidence="1">
    <location>
        <begin position="21"/>
        <end position="140"/>
    </location>
</feature>
<sequence>MYKLLKLSILLLVTSICLNAQNLFDEKNDILKPSDAFATSGYIDNDLLYINWRINNGYYLYKNSVKIMNGDNELEYIIIESNESTYEDEFFGKTQILRGELFIRTSKVENLNNLLIYFQGCSDSGFCYPLQSQEISQIIF</sequence>
<evidence type="ECO:0000313" key="3">
    <source>
        <dbReference type="EMBL" id="MBA4723942.1"/>
    </source>
</evidence>
<dbReference type="AlphaFoldDB" id="A0A838YN08"/>
<evidence type="ECO:0000256" key="1">
    <source>
        <dbReference type="SAM" id="SignalP"/>
    </source>
</evidence>
<dbReference type="InterPro" id="IPR028250">
    <property type="entry name" value="DsbDN"/>
</dbReference>
<evidence type="ECO:0000313" key="4">
    <source>
        <dbReference type="Proteomes" id="UP000585327"/>
    </source>
</evidence>